<reference evidence="2 3" key="1">
    <citation type="submission" date="2019-06" db="EMBL/GenBank/DDBJ databases">
        <title>Sequencing the genomes of 1000 actinobacteria strains.</title>
        <authorList>
            <person name="Klenk H.-P."/>
        </authorList>
    </citation>
    <scope>NUCLEOTIDE SEQUENCE [LARGE SCALE GENOMIC DNA]</scope>
    <source>
        <strain evidence="2 3">DSM 45885</strain>
    </source>
</reference>
<dbReference type="Proteomes" id="UP000317685">
    <property type="component" value="Unassembled WGS sequence"/>
</dbReference>
<evidence type="ECO:0000313" key="2">
    <source>
        <dbReference type="EMBL" id="TWG18785.1"/>
    </source>
</evidence>
<dbReference type="AlphaFoldDB" id="A0A561W4K6"/>
<keyword evidence="2" id="KW-0808">Transferase</keyword>
<proteinExistence type="predicted"/>
<dbReference type="InterPro" id="IPR051531">
    <property type="entry name" value="N-acetyltransferase"/>
</dbReference>
<evidence type="ECO:0000313" key="3">
    <source>
        <dbReference type="Proteomes" id="UP000317685"/>
    </source>
</evidence>
<comment type="caution">
    <text evidence="2">The sequence shown here is derived from an EMBL/GenBank/DDBJ whole genome shotgun (WGS) entry which is preliminary data.</text>
</comment>
<gene>
    <name evidence="2" type="ORF">FHU34_114133</name>
</gene>
<dbReference type="InterPro" id="IPR016181">
    <property type="entry name" value="Acyl_CoA_acyltransferase"/>
</dbReference>
<dbReference type="GO" id="GO:0016747">
    <property type="term" value="F:acyltransferase activity, transferring groups other than amino-acyl groups"/>
    <property type="evidence" value="ECO:0007669"/>
    <property type="project" value="InterPro"/>
</dbReference>
<dbReference type="EMBL" id="VIWZ01000001">
    <property type="protein sequence ID" value="TWG18785.1"/>
    <property type="molecule type" value="Genomic_DNA"/>
</dbReference>
<organism evidence="2 3">
    <name type="scientific">Micromonospora taraxaci</name>
    <dbReference type="NCBI Taxonomy" id="1316803"/>
    <lineage>
        <taxon>Bacteria</taxon>
        <taxon>Bacillati</taxon>
        <taxon>Actinomycetota</taxon>
        <taxon>Actinomycetes</taxon>
        <taxon>Micromonosporales</taxon>
        <taxon>Micromonosporaceae</taxon>
        <taxon>Micromonospora</taxon>
    </lineage>
</organism>
<dbReference type="Pfam" id="PF13302">
    <property type="entry name" value="Acetyltransf_3"/>
    <property type="match status" value="1"/>
</dbReference>
<dbReference type="InterPro" id="IPR000182">
    <property type="entry name" value="GNAT_dom"/>
</dbReference>
<sequence length="258" mass="28654">MVPLADRHFELEVELDSDPEVLRYITGRARSRDEVATSHSQRLALSGKVGGLGYWMAFGSDGGARGTVAPEHEDQGDFIGLMMLPPAHGPDQPDDPTVAELGYRLARHCWRRGLASEASQALLRHAFDTVGQSRVIAQTMTVNVGSQGVMKAVGMRYVRTYFPSWDDPIPGTESGEVEYEMTREMWEARLTVWGLTLTTDIARQVRQWRADDYTWRAIAAAADHQWGTESGGNQLFGSDLCLESARMLGENPEADPWN</sequence>
<keyword evidence="3" id="KW-1185">Reference proteome</keyword>
<accession>A0A561W4K6</accession>
<dbReference type="SUPFAM" id="SSF55729">
    <property type="entry name" value="Acyl-CoA N-acyltransferases (Nat)"/>
    <property type="match status" value="1"/>
</dbReference>
<name>A0A561W4K6_9ACTN</name>
<evidence type="ECO:0000259" key="1">
    <source>
        <dbReference type="PROSITE" id="PS51186"/>
    </source>
</evidence>
<dbReference type="PROSITE" id="PS51186">
    <property type="entry name" value="GNAT"/>
    <property type="match status" value="1"/>
</dbReference>
<dbReference type="PANTHER" id="PTHR43792">
    <property type="entry name" value="GNAT FAMILY, PUTATIVE (AFU_ORTHOLOGUE AFUA_3G00765)-RELATED-RELATED"/>
    <property type="match status" value="1"/>
</dbReference>
<dbReference type="PANTHER" id="PTHR43792:SF16">
    <property type="entry name" value="N-ACETYLTRANSFERASE DOMAIN-CONTAINING PROTEIN"/>
    <property type="match status" value="1"/>
</dbReference>
<dbReference type="Gene3D" id="3.40.630.30">
    <property type="match status" value="1"/>
</dbReference>
<feature type="domain" description="N-acetyltransferase" evidence="1">
    <location>
        <begin position="25"/>
        <end position="184"/>
    </location>
</feature>
<protein>
    <submittedName>
        <fullName evidence="2">RimJ/RimL family protein N-acetyltransferase</fullName>
    </submittedName>
</protein>